<organism evidence="1">
    <name type="scientific">termite gut metagenome</name>
    <dbReference type="NCBI Taxonomy" id="433724"/>
    <lineage>
        <taxon>unclassified sequences</taxon>
        <taxon>metagenomes</taxon>
        <taxon>organismal metagenomes</taxon>
    </lineage>
</organism>
<reference evidence="1" key="1">
    <citation type="submission" date="2019-03" db="EMBL/GenBank/DDBJ databases">
        <title>Single cell metagenomics reveals metabolic interactions within the superorganism composed of flagellate Streblomastix strix and complex community of Bacteroidetes bacteria on its surface.</title>
        <authorList>
            <person name="Treitli S.C."/>
            <person name="Kolisko M."/>
            <person name="Husnik F."/>
            <person name="Keeling P."/>
            <person name="Hampl V."/>
        </authorList>
    </citation>
    <scope>NUCLEOTIDE SEQUENCE</scope>
    <source>
        <strain evidence="1">STM</strain>
    </source>
</reference>
<dbReference type="EMBL" id="SNRY01000005">
    <property type="protein sequence ID" value="KAA6352160.1"/>
    <property type="molecule type" value="Genomic_DNA"/>
</dbReference>
<accession>A0A5J4T0T7</accession>
<evidence type="ECO:0000313" key="2">
    <source>
        <dbReference type="EMBL" id="KAA6352160.1"/>
    </source>
</evidence>
<sequence>MIKETTMPFSKNYNIETNIVNSIDALLEKEKYPKTVIGKCKKI</sequence>
<comment type="caution">
    <text evidence="1">The sequence shown here is derived from an EMBL/GenBank/DDBJ whole genome shotgun (WGS) entry which is preliminary data.</text>
</comment>
<name>A0A5J4T0T7_9ZZZZ</name>
<proteinExistence type="predicted"/>
<dbReference type="AlphaFoldDB" id="A0A5J4T0T7"/>
<gene>
    <name evidence="1" type="ORF">EZS27_000498</name>
    <name evidence="2" type="ORF">EZS27_000572</name>
</gene>
<evidence type="ECO:0000313" key="1">
    <source>
        <dbReference type="EMBL" id="KAA6352086.1"/>
    </source>
</evidence>
<dbReference type="EMBL" id="SNRY01000005">
    <property type="protein sequence ID" value="KAA6352086.1"/>
    <property type="molecule type" value="Genomic_DNA"/>
</dbReference>
<protein>
    <submittedName>
        <fullName evidence="1">Uncharacterized protein</fullName>
    </submittedName>
</protein>